<dbReference type="InterPro" id="IPR001680">
    <property type="entry name" value="WD40_rpt"/>
</dbReference>
<dbReference type="PROSITE" id="PS00678">
    <property type="entry name" value="WD_REPEATS_1"/>
    <property type="match status" value="2"/>
</dbReference>
<keyword evidence="5" id="KW-0812">Transmembrane</keyword>
<dbReference type="GO" id="GO:0004672">
    <property type="term" value="F:protein kinase activity"/>
    <property type="evidence" value="ECO:0007669"/>
    <property type="project" value="InterPro"/>
</dbReference>
<dbReference type="InterPro" id="IPR000719">
    <property type="entry name" value="Prot_kinase_dom"/>
</dbReference>
<feature type="domain" description="Protein kinase" evidence="6">
    <location>
        <begin position="10"/>
        <end position="281"/>
    </location>
</feature>
<dbReference type="SMART" id="SM00220">
    <property type="entry name" value="S_TKc"/>
    <property type="match status" value="1"/>
</dbReference>
<evidence type="ECO:0000256" key="4">
    <source>
        <dbReference type="SAM" id="MobiDB-lite"/>
    </source>
</evidence>
<comment type="caution">
    <text evidence="7">The sequence shown here is derived from an EMBL/GenBank/DDBJ whole genome shotgun (WGS) entry which is preliminary data.</text>
</comment>
<dbReference type="InterPro" id="IPR011009">
    <property type="entry name" value="Kinase-like_dom_sf"/>
</dbReference>
<organism evidence="7 8">
    <name type="scientific">Gloeocapsopsis dulcis AAB1 = 1H9</name>
    <dbReference type="NCBI Taxonomy" id="1433147"/>
    <lineage>
        <taxon>Bacteria</taxon>
        <taxon>Bacillati</taxon>
        <taxon>Cyanobacteriota</taxon>
        <taxon>Cyanophyceae</taxon>
        <taxon>Oscillatoriophycideae</taxon>
        <taxon>Chroococcales</taxon>
        <taxon>Chroococcaceae</taxon>
        <taxon>Gloeocapsopsis</taxon>
        <taxon>Gloeocapsopsis dulcis</taxon>
    </lineage>
</organism>
<dbReference type="SUPFAM" id="SSF50978">
    <property type="entry name" value="WD40 repeat-like"/>
    <property type="match status" value="1"/>
</dbReference>
<feature type="repeat" description="WD" evidence="3">
    <location>
        <begin position="458"/>
        <end position="499"/>
    </location>
</feature>
<dbReference type="CDD" id="cd14014">
    <property type="entry name" value="STKc_PknB_like"/>
    <property type="match status" value="1"/>
</dbReference>
<evidence type="ECO:0000256" key="2">
    <source>
        <dbReference type="ARBA" id="ARBA00022737"/>
    </source>
</evidence>
<keyword evidence="5" id="KW-1133">Transmembrane helix</keyword>
<dbReference type="PROSITE" id="PS50294">
    <property type="entry name" value="WD_REPEATS_REGION"/>
    <property type="match status" value="5"/>
</dbReference>
<dbReference type="PRINTS" id="PR00320">
    <property type="entry name" value="GPROTEINBRPT"/>
</dbReference>
<evidence type="ECO:0000313" key="7">
    <source>
        <dbReference type="EMBL" id="MUL38866.1"/>
    </source>
</evidence>
<feature type="repeat" description="WD" evidence="3">
    <location>
        <begin position="584"/>
        <end position="624"/>
    </location>
</feature>
<dbReference type="SUPFAM" id="SSF56112">
    <property type="entry name" value="Protein kinase-like (PK-like)"/>
    <property type="match status" value="1"/>
</dbReference>
<evidence type="ECO:0000256" key="5">
    <source>
        <dbReference type="SAM" id="Phobius"/>
    </source>
</evidence>
<dbReference type="AlphaFoldDB" id="A0A6N8G4H7"/>
<dbReference type="SMART" id="SM00320">
    <property type="entry name" value="WD40"/>
    <property type="match status" value="7"/>
</dbReference>
<dbReference type="Proteomes" id="UP000441797">
    <property type="component" value="Unassembled WGS sequence"/>
</dbReference>
<dbReference type="Pfam" id="PF00069">
    <property type="entry name" value="Pkinase"/>
    <property type="match status" value="1"/>
</dbReference>
<feature type="repeat" description="WD" evidence="3">
    <location>
        <begin position="416"/>
        <end position="457"/>
    </location>
</feature>
<keyword evidence="1 3" id="KW-0853">WD repeat</keyword>
<evidence type="ECO:0000256" key="3">
    <source>
        <dbReference type="PROSITE-ProRule" id="PRU00221"/>
    </source>
</evidence>
<dbReference type="Gene3D" id="2.130.10.10">
    <property type="entry name" value="YVTN repeat-like/Quinoprotein amine dehydrogenase"/>
    <property type="match status" value="2"/>
</dbReference>
<keyword evidence="2" id="KW-0677">Repeat</keyword>
<feature type="transmembrane region" description="Helical" evidence="5">
    <location>
        <begin position="324"/>
        <end position="345"/>
    </location>
</feature>
<dbReference type="PANTHER" id="PTHR19879">
    <property type="entry name" value="TRANSCRIPTION INITIATION FACTOR TFIID"/>
    <property type="match status" value="1"/>
</dbReference>
<name>A0A6N8G4H7_9CHRO</name>
<evidence type="ECO:0000259" key="6">
    <source>
        <dbReference type="PROSITE" id="PS50011"/>
    </source>
</evidence>
<feature type="region of interest" description="Disordered" evidence="4">
    <location>
        <begin position="287"/>
        <end position="314"/>
    </location>
</feature>
<dbReference type="Pfam" id="PF00400">
    <property type="entry name" value="WD40"/>
    <property type="match status" value="7"/>
</dbReference>
<dbReference type="OrthoDB" id="447211at2"/>
<gene>
    <name evidence="7" type="ORF">BWI75_21745</name>
</gene>
<dbReference type="RefSeq" id="WP_105221890.1">
    <property type="nucleotide sequence ID" value="NZ_CAWNSU010000120.1"/>
</dbReference>
<dbReference type="CDD" id="cd00200">
    <property type="entry name" value="WD40"/>
    <property type="match status" value="1"/>
</dbReference>
<dbReference type="InterPro" id="IPR015943">
    <property type="entry name" value="WD40/YVTN_repeat-like_dom_sf"/>
</dbReference>
<dbReference type="Gene3D" id="3.30.200.20">
    <property type="entry name" value="Phosphorylase Kinase, domain 1"/>
    <property type="match status" value="1"/>
</dbReference>
<evidence type="ECO:0000256" key="1">
    <source>
        <dbReference type="ARBA" id="ARBA00022574"/>
    </source>
</evidence>
<protein>
    <recommendedName>
        <fullName evidence="6">Protein kinase domain-containing protein</fullName>
    </recommendedName>
</protein>
<feature type="repeat" description="WD" evidence="3">
    <location>
        <begin position="374"/>
        <end position="415"/>
    </location>
</feature>
<dbReference type="PANTHER" id="PTHR19879:SF9">
    <property type="entry name" value="TRANSCRIPTION INITIATION FACTOR TFIID SUBUNIT 5"/>
    <property type="match status" value="1"/>
</dbReference>
<evidence type="ECO:0000313" key="8">
    <source>
        <dbReference type="Proteomes" id="UP000441797"/>
    </source>
</evidence>
<reference evidence="7 8" key="1">
    <citation type="journal article" date="2019" name="Front. Microbiol.">
        <title>Genomic Features for Desiccation Tolerance and Sugar Biosynthesis in the Extremophile Gloeocapsopsis sp. UTEX B3054.</title>
        <authorList>
            <person name="Urrejola C."/>
            <person name="Alcorta J."/>
            <person name="Salas L."/>
            <person name="Vasquez M."/>
            <person name="Polz M.F."/>
            <person name="Vicuna R."/>
            <person name="Diez B."/>
        </authorList>
    </citation>
    <scope>NUCLEOTIDE SEQUENCE [LARGE SCALE GENOMIC DNA]</scope>
    <source>
        <strain evidence="7 8">1H9</strain>
    </source>
</reference>
<dbReference type="EMBL" id="NAPY01000051">
    <property type="protein sequence ID" value="MUL38866.1"/>
    <property type="molecule type" value="Genomic_DNA"/>
</dbReference>
<keyword evidence="8" id="KW-1185">Reference proteome</keyword>
<proteinExistence type="predicted"/>
<feature type="repeat" description="WD" evidence="3">
    <location>
        <begin position="542"/>
        <end position="583"/>
    </location>
</feature>
<feature type="repeat" description="WD" evidence="3">
    <location>
        <begin position="500"/>
        <end position="541"/>
    </location>
</feature>
<dbReference type="PROSITE" id="PS50082">
    <property type="entry name" value="WD_REPEATS_2"/>
    <property type="match status" value="6"/>
</dbReference>
<keyword evidence="5" id="KW-0472">Membrane</keyword>
<dbReference type="GO" id="GO:0005524">
    <property type="term" value="F:ATP binding"/>
    <property type="evidence" value="ECO:0007669"/>
    <property type="project" value="InterPro"/>
</dbReference>
<dbReference type="InterPro" id="IPR020472">
    <property type="entry name" value="WD40_PAC1"/>
</dbReference>
<accession>A0A6N8G4H7</accession>
<dbReference type="PROSITE" id="PS50011">
    <property type="entry name" value="PROTEIN_KINASE_DOM"/>
    <property type="match status" value="1"/>
</dbReference>
<dbReference type="InterPro" id="IPR036322">
    <property type="entry name" value="WD40_repeat_dom_sf"/>
</dbReference>
<dbReference type="Gene3D" id="1.10.510.10">
    <property type="entry name" value="Transferase(Phosphotransferase) domain 1"/>
    <property type="match status" value="1"/>
</dbReference>
<sequence>MLGKLIRDRYQIVQVLNTEGFCHTYLAKDTHQHHPTTYIIKHFQSISDHPESLVTLRGLFIREVEALKRLGDYDRVPKLLDDFEENQEFYLVQEFIAGNPLSTELEPGQSWSESQVIKLLQEVLLILEFIHSHGLIHRNIQPENIIRRQHDDRLVLVDFSSVKQAWTRVVTNQGKTSSNYFLSGPGTIAIGTAGYMPTEQAQGRPRPNSDVYALGIIGIQALTGLNPTQFTQNFETGEISWQNRCQVSPELANVLNNTICYHYRDRYQSATEALQALQPLVKKQSLSPRVVSKKTPKPNSNTTDLGKLKQQGERSGPTFLSTSLLVGSLIGSVAAILIIGGNYYFTRSPQRTPERIPSSPSPTTLNKIVLDTTLSGHSDTVWSVAVRPNSQDILSGSSDRTIKLWNLSSGQVLQTFSRHSGSVWSVAVSPDGQRFASGSGDNTADVWDLATERFLYTLAGHSGTVWSTAFSPDSETLATGSDDQTIRLWSVSTGKEFAQLSGHSGAVRAIAFSFDGQHLVSGSSDTTIKVWDFRSGKVLRTLQGHSDRVLTVAISPDSQLLVSGSVDRTIKIWQLSTGKLLHTLSGNSHWVNAVAISPDGNLLASGIGRKLEVWDLNTRERRYIPFQEASDITSIFFSADSQHLISSSRDNSIKILRL</sequence>
<dbReference type="InterPro" id="IPR019775">
    <property type="entry name" value="WD40_repeat_CS"/>
</dbReference>